<evidence type="ECO:0000256" key="3">
    <source>
        <dbReference type="ARBA" id="ARBA00016984"/>
    </source>
</evidence>
<evidence type="ECO:0000256" key="10">
    <source>
        <dbReference type="SAM" id="SignalP"/>
    </source>
</evidence>
<evidence type="ECO:0000313" key="12">
    <source>
        <dbReference type="EMBL" id="MFC5568081.1"/>
    </source>
</evidence>
<evidence type="ECO:0000256" key="5">
    <source>
        <dbReference type="ARBA" id="ARBA00022723"/>
    </source>
</evidence>
<evidence type="ECO:0000256" key="2">
    <source>
        <dbReference type="ARBA" id="ARBA00004418"/>
    </source>
</evidence>
<dbReference type="InterPro" id="IPR002386">
    <property type="entry name" value="Amicyanin/Pseudoazurin"/>
</dbReference>
<dbReference type="RefSeq" id="WP_209842954.1">
    <property type="nucleotide sequence ID" value="NZ_JAGGJP010000021.1"/>
</dbReference>
<dbReference type="CDD" id="cd04218">
    <property type="entry name" value="Pseudoazurin"/>
    <property type="match status" value="1"/>
</dbReference>
<organism evidence="12 13">
    <name type="scientific">Rubellimicrobium aerolatum</name>
    <dbReference type="NCBI Taxonomy" id="490979"/>
    <lineage>
        <taxon>Bacteria</taxon>
        <taxon>Pseudomonadati</taxon>
        <taxon>Pseudomonadota</taxon>
        <taxon>Alphaproteobacteria</taxon>
        <taxon>Rhodobacterales</taxon>
        <taxon>Roseobacteraceae</taxon>
        <taxon>Rubellimicrobium</taxon>
    </lineage>
</organism>
<reference evidence="13" key="1">
    <citation type="journal article" date="2019" name="Int. J. Syst. Evol. Microbiol.">
        <title>The Global Catalogue of Microorganisms (GCM) 10K type strain sequencing project: providing services to taxonomists for standard genome sequencing and annotation.</title>
        <authorList>
            <consortium name="The Broad Institute Genomics Platform"/>
            <consortium name="The Broad Institute Genome Sequencing Center for Infectious Disease"/>
            <person name="Wu L."/>
            <person name="Ma J."/>
        </authorList>
    </citation>
    <scope>NUCLEOTIDE SEQUENCE [LARGE SCALE GENOMIC DNA]</scope>
    <source>
        <strain evidence="13">KACC 11588</strain>
    </source>
</reference>
<dbReference type="NCBIfam" id="TIGR02375">
    <property type="entry name" value="pseudoazurin"/>
    <property type="match status" value="1"/>
</dbReference>
<evidence type="ECO:0000256" key="4">
    <source>
        <dbReference type="ARBA" id="ARBA00022448"/>
    </source>
</evidence>
<sequence>MTAKILIAAAVAALVGGAAGAETIQVQMLNKGTQGAMVFEPSFVTAQVGDVIEFVATDKGHNVESIEGMLPEGAEAFESKMGEGYSLTVTAEGLYGVACKPHMMMGMVGLVLVGEPTNLDAVTAVAAEELRGKAKSRFEEDLAQVATVN</sequence>
<evidence type="ECO:0000256" key="6">
    <source>
        <dbReference type="ARBA" id="ARBA00022764"/>
    </source>
</evidence>
<dbReference type="SUPFAM" id="SSF49503">
    <property type="entry name" value="Cupredoxins"/>
    <property type="match status" value="1"/>
</dbReference>
<evidence type="ECO:0000256" key="9">
    <source>
        <dbReference type="NCBIfam" id="TIGR02375"/>
    </source>
</evidence>
<dbReference type="InterPro" id="IPR028871">
    <property type="entry name" value="BlueCu_1_BS"/>
</dbReference>
<evidence type="ECO:0000256" key="7">
    <source>
        <dbReference type="ARBA" id="ARBA00022982"/>
    </source>
</evidence>
<dbReference type="Proteomes" id="UP001596056">
    <property type="component" value="Unassembled WGS sequence"/>
</dbReference>
<evidence type="ECO:0000259" key="11">
    <source>
        <dbReference type="Pfam" id="PF00127"/>
    </source>
</evidence>
<dbReference type="EMBL" id="JBHSNA010000025">
    <property type="protein sequence ID" value="MFC5568081.1"/>
    <property type="molecule type" value="Genomic_DNA"/>
</dbReference>
<name>A0ABW0SGI8_9RHOB</name>
<feature type="domain" description="Blue (type 1) copper" evidence="11">
    <location>
        <begin position="27"/>
        <end position="113"/>
    </location>
</feature>
<comment type="caution">
    <text evidence="12">The sequence shown here is derived from an EMBL/GenBank/DDBJ whole genome shotgun (WGS) entry which is preliminary data.</text>
</comment>
<feature type="chain" id="PRO_5046714011" description="Pseudoazurin" evidence="10">
    <location>
        <begin position="22"/>
        <end position="149"/>
    </location>
</feature>
<dbReference type="PRINTS" id="PR00155">
    <property type="entry name" value="AMICYANIN"/>
</dbReference>
<dbReference type="Pfam" id="PF00127">
    <property type="entry name" value="Copper-bind"/>
    <property type="match status" value="1"/>
</dbReference>
<keyword evidence="6" id="KW-0574">Periplasm</keyword>
<feature type="signal peptide" evidence="10">
    <location>
        <begin position="1"/>
        <end position="21"/>
    </location>
</feature>
<keyword evidence="7" id="KW-0249">Electron transport</keyword>
<keyword evidence="5" id="KW-0479">Metal-binding</keyword>
<accession>A0ABW0SGI8</accession>
<evidence type="ECO:0000256" key="1">
    <source>
        <dbReference type="ARBA" id="ARBA00001935"/>
    </source>
</evidence>
<comment type="subcellular location">
    <subcellularLocation>
        <location evidence="2">Periplasm</location>
    </subcellularLocation>
</comment>
<dbReference type="InterPro" id="IPR000923">
    <property type="entry name" value="BlueCu_1"/>
</dbReference>
<proteinExistence type="predicted"/>
<dbReference type="PRINTS" id="PR00156">
    <property type="entry name" value="COPPERBLUE"/>
</dbReference>
<keyword evidence="4" id="KW-0813">Transport</keyword>
<protein>
    <recommendedName>
        <fullName evidence="3 9">Pseudoazurin</fullName>
    </recommendedName>
</protein>
<keyword evidence="10" id="KW-0732">Signal</keyword>
<evidence type="ECO:0000313" key="13">
    <source>
        <dbReference type="Proteomes" id="UP001596056"/>
    </source>
</evidence>
<dbReference type="InterPro" id="IPR001235">
    <property type="entry name" value="Copper_blue_Plastocyanin"/>
</dbReference>
<dbReference type="InterPro" id="IPR008972">
    <property type="entry name" value="Cupredoxin"/>
</dbReference>
<keyword evidence="13" id="KW-1185">Reference proteome</keyword>
<dbReference type="InterPro" id="IPR012745">
    <property type="entry name" value="Pseudoazurin"/>
</dbReference>
<gene>
    <name evidence="12" type="ORF">ACFPOC_16850</name>
</gene>
<keyword evidence="8" id="KW-0186">Copper</keyword>
<comment type="cofactor">
    <cofactor evidence="1">
        <name>Cu cation</name>
        <dbReference type="ChEBI" id="CHEBI:23378"/>
    </cofactor>
</comment>
<dbReference type="PROSITE" id="PS00196">
    <property type="entry name" value="COPPER_BLUE"/>
    <property type="match status" value="1"/>
</dbReference>
<dbReference type="Gene3D" id="2.60.40.420">
    <property type="entry name" value="Cupredoxins - blue copper proteins"/>
    <property type="match status" value="1"/>
</dbReference>
<evidence type="ECO:0000256" key="8">
    <source>
        <dbReference type="ARBA" id="ARBA00023008"/>
    </source>
</evidence>